<dbReference type="Gene3D" id="3.30.70.330">
    <property type="match status" value="1"/>
</dbReference>
<dbReference type="InterPro" id="IPR000504">
    <property type="entry name" value="RRM_dom"/>
</dbReference>
<dbReference type="InterPro" id="IPR035979">
    <property type="entry name" value="RBD_domain_sf"/>
</dbReference>
<keyword evidence="1" id="KW-0677">Repeat</keyword>
<proteinExistence type="predicted"/>
<feature type="compositionally biased region" description="Low complexity" evidence="3">
    <location>
        <begin position="265"/>
        <end position="281"/>
    </location>
</feature>
<keyword evidence="6" id="KW-1185">Reference proteome</keyword>
<dbReference type="InterPro" id="IPR012677">
    <property type="entry name" value="Nucleotide-bd_a/b_plait_sf"/>
</dbReference>
<evidence type="ECO:0000313" key="5">
    <source>
        <dbReference type="EMBL" id="CAK0856220.1"/>
    </source>
</evidence>
<organism evidence="5 6">
    <name type="scientific">Prorocentrum cordatum</name>
    <dbReference type="NCBI Taxonomy" id="2364126"/>
    <lineage>
        <taxon>Eukaryota</taxon>
        <taxon>Sar</taxon>
        <taxon>Alveolata</taxon>
        <taxon>Dinophyceae</taxon>
        <taxon>Prorocentrales</taxon>
        <taxon>Prorocentraceae</taxon>
        <taxon>Prorocentrum</taxon>
    </lineage>
</organism>
<dbReference type="SMART" id="SM00360">
    <property type="entry name" value="RRM"/>
    <property type="match status" value="1"/>
</dbReference>
<comment type="caution">
    <text evidence="5">The sequence shown here is derived from an EMBL/GenBank/DDBJ whole genome shotgun (WGS) entry which is preliminary data.</text>
</comment>
<dbReference type="PANTHER" id="PTHR13976">
    <property type="entry name" value="HETEROGENEOUS NUCLEAR RIBONUCLEOPROTEIN-RELATED"/>
    <property type="match status" value="1"/>
</dbReference>
<name>A0ABN9UBQ9_9DINO</name>
<feature type="domain" description="RRM" evidence="4">
    <location>
        <begin position="9"/>
        <end position="86"/>
    </location>
</feature>
<protein>
    <recommendedName>
        <fullName evidence="4">RRM domain-containing protein</fullName>
    </recommendedName>
</protein>
<evidence type="ECO:0000313" key="6">
    <source>
        <dbReference type="Proteomes" id="UP001189429"/>
    </source>
</evidence>
<reference evidence="5" key="1">
    <citation type="submission" date="2023-10" db="EMBL/GenBank/DDBJ databases">
        <authorList>
            <person name="Chen Y."/>
            <person name="Shah S."/>
            <person name="Dougan E. K."/>
            <person name="Thang M."/>
            <person name="Chan C."/>
        </authorList>
    </citation>
    <scope>NUCLEOTIDE SEQUENCE [LARGE SCALE GENOMIC DNA]</scope>
</reference>
<dbReference type="InterPro" id="IPR050666">
    <property type="entry name" value="ESRP"/>
</dbReference>
<evidence type="ECO:0000256" key="1">
    <source>
        <dbReference type="ARBA" id="ARBA00022737"/>
    </source>
</evidence>
<accession>A0ABN9UBQ9</accession>
<gene>
    <name evidence="5" type="ORF">PCOR1329_LOCUS46670</name>
</gene>
<feature type="region of interest" description="Disordered" evidence="3">
    <location>
        <begin position="301"/>
        <end position="333"/>
    </location>
</feature>
<dbReference type="Proteomes" id="UP001189429">
    <property type="component" value="Unassembled WGS sequence"/>
</dbReference>
<evidence type="ECO:0000256" key="3">
    <source>
        <dbReference type="SAM" id="MobiDB-lite"/>
    </source>
</evidence>
<dbReference type="SUPFAM" id="SSF54928">
    <property type="entry name" value="RNA-binding domain, RBD"/>
    <property type="match status" value="1"/>
</dbReference>
<evidence type="ECO:0000259" key="4">
    <source>
        <dbReference type="SMART" id="SM00360"/>
    </source>
</evidence>
<feature type="region of interest" description="Disordered" evidence="3">
    <location>
        <begin position="244"/>
        <end position="284"/>
    </location>
</feature>
<dbReference type="EMBL" id="CAUYUJ010015615">
    <property type="protein sequence ID" value="CAK0856220.1"/>
    <property type="molecule type" value="Genomic_DNA"/>
</dbReference>
<feature type="compositionally biased region" description="Low complexity" evidence="3">
    <location>
        <begin position="320"/>
        <end position="333"/>
    </location>
</feature>
<keyword evidence="2" id="KW-0694">RNA-binding</keyword>
<evidence type="ECO:0000256" key="2">
    <source>
        <dbReference type="ARBA" id="ARBA00022884"/>
    </source>
</evidence>
<sequence>MRALARGRRLRGLPFSSSEQDVLAFFAQHDIVDRIAAGPKAVNLLVRTNGRPSGQAVVQMRDRGDAAIAQHLLDGKWMGSRYIEVFLHGEDGVEDLEAEVGLLRDMVGHTELAKRLALFAPPPAAGTAAEEVGQDTQIEQITVRRRKAASHSLHVPADDIYVTSQRGLNRALAFFLTEAIVFGVVATFERDSEMLEAVTRRAAGISLEARALACTRACWRGSCAKLASERVARPWELDRCVGTGSGGRRGGRLASRAGGLRGNRARWGSPPTLGGPLLPGAAEPPPAMDSAWGALFESLGGPPSAAAHACAPLSPGARLPESAAGAVAGPEAA</sequence>